<feature type="compositionally biased region" description="Basic and acidic residues" evidence="1">
    <location>
        <begin position="244"/>
        <end position="267"/>
    </location>
</feature>
<protein>
    <submittedName>
        <fullName evidence="2">Uncharacterized protein</fullName>
    </submittedName>
</protein>
<feature type="region of interest" description="Disordered" evidence="1">
    <location>
        <begin position="88"/>
        <end position="116"/>
    </location>
</feature>
<accession>A0AAD6S0A9</accession>
<dbReference type="AlphaFoldDB" id="A0AAD6S0A9"/>
<proteinExistence type="predicted"/>
<feature type="compositionally biased region" description="Polar residues" evidence="1">
    <location>
        <begin position="98"/>
        <end position="111"/>
    </location>
</feature>
<evidence type="ECO:0000313" key="2">
    <source>
        <dbReference type="EMBL" id="KAJ7018886.1"/>
    </source>
</evidence>
<keyword evidence="3" id="KW-1185">Reference proteome</keyword>
<dbReference type="Proteomes" id="UP001218188">
    <property type="component" value="Unassembled WGS sequence"/>
</dbReference>
<name>A0AAD6S0A9_9AGAR</name>
<reference evidence="2" key="1">
    <citation type="submission" date="2023-03" db="EMBL/GenBank/DDBJ databases">
        <title>Massive genome expansion in bonnet fungi (Mycena s.s.) driven by repeated elements and novel gene families across ecological guilds.</title>
        <authorList>
            <consortium name="Lawrence Berkeley National Laboratory"/>
            <person name="Harder C.B."/>
            <person name="Miyauchi S."/>
            <person name="Viragh M."/>
            <person name="Kuo A."/>
            <person name="Thoen E."/>
            <person name="Andreopoulos B."/>
            <person name="Lu D."/>
            <person name="Skrede I."/>
            <person name="Drula E."/>
            <person name="Henrissat B."/>
            <person name="Morin E."/>
            <person name="Kohler A."/>
            <person name="Barry K."/>
            <person name="LaButti K."/>
            <person name="Morin E."/>
            <person name="Salamov A."/>
            <person name="Lipzen A."/>
            <person name="Mereny Z."/>
            <person name="Hegedus B."/>
            <person name="Baldrian P."/>
            <person name="Stursova M."/>
            <person name="Weitz H."/>
            <person name="Taylor A."/>
            <person name="Grigoriev I.V."/>
            <person name="Nagy L.G."/>
            <person name="Martin F."/>
            <person name="Kauserud H."/>
        </authorList>
    </citation>
    <scope>NUCLEOTIDE SEQUENCE</scope>
    <source>
        <strain evidence="2">CBHHK200</strain>
    </source>
</reference>
<evidence type="ECO:0000313" key="3">
    <source>
        <dbReference type="Proteomes" id="UP001218188"/>
    </source>
</evidence>
<feature type="region of interest" description="Disordered" evidence="1">
    <location>
        <begin position="216"/>
        <end position="267"/>
    </location>
</feature>
<comment type="caution">
    <text evidence="2">The sequence shown here is derived from an EMBL/GenBank/DDBJ whole genome shotgun (WGS) entry which is preliminary data.</text>
</comment>
<evidence type="ECO:0000256" key="1">
    <source>
        <dbReference type="SAM" id="MobiDB-lite"/>
    </source>
</evidence>
<dbReference type="EMBL" id="JARJCM010000318">
    <property type="protein sequence ID" value="KAJ7018886.1"/>
    <property type="molecule type" value="Genomic_DNA"/>
</dbReference>
<organism evidence="2 3">
    <name type="scientific">Mycena alexandri</name>
    <dbReference type="NCBI Taxonomy" id="1745969"/>
    <lineage>
        <taxon>Eukaryota</taxon>
        <taxon>Fungi</taxon>
        <taxon>Dikarya</taxon>
        <taxon>Basidiomycota</taxon>
        <taxon>Agaricomycotina</taxon>
        <taxon>Agaricomycetes</taxon>
        <taxon>Agaricomycetidae</taxon>
        <taxon>Agaricales</taxon>
        <taxon>Marasmiineae</taxon>
        <taxon>Mycenaceae</taxon>
        <taxon>Mycena</taxon>
    </lineage>
</organism>
<gene>
    <name evidence="2" type="ORF">C8F04DRAFT_1149816</name>
</gene>
<sequence length="267" mass="28221">MDGCTACQVAAGTGRAPDVYGVARTAIRSVGIRTGRSCGVCSWAAGGECGRIMHACMRRGSARGGRHFDIHPRVCFASRPRGSVAGAGAVETPDGSRCSGSARTHTLQTPDSEWAGGSAPACGGTTGLCGVRSGQAGLSRRNEEDPPIPSHPPFIPSPPFIRIPSLFSPAACITSKLPPRPSLRPRALMRRTQSCTLASASACCSVLRTRAFLFSHGRSPPRTKMTPPPQEKNGAGWLGLGCEKSSRRGGESWARKQRDRYRSYRTG</sequence>